<protein>
    <submittedName>
        <fullName evidence="2">Uncharacterized protein</fullName>
    </submittedName>
</protein>
<sequence>MPISKKDRIQREHKKADKAGTRAPVKANGLPVKAPKPTSICQNCRREIVNTNKAQLEAHAASHDATQWPKEKSHTLEFPSPNSSTTTITAAHCASFLNTAPGQPKSDPPSSTLQIYHLLRHTATHRHFNKNQATTMKFLISLLAVAVSVNAMNANFDGCIDRRLEVDAWDNCDGACNQFDCFMACHRVGSGDTPADYIMVADYNGPILNSCSCKCYTT</sequence>
<accession>A0A364NCE9</accession>
<evidence type="ECO:0000313" key="3">
    <source>
        <dbReference type="Proteomes" id="UP000249619"/>
    </source>
</evidence>
<organism evidence="2 3">
    <name type="scientific">Stemphylium lycopersici</name>
    <name type="common">Tomato gray leaf spot disease fungus</name>
    <name type="synonym">Thyrospora lycopersici</name>
    <dbReference type="NCBI Taxonomy" id="183478"/>
    <lineage>
        <taxon>Eukaryota</taxon>
        <taxon>Fungi</taxon>
        <taxon>Dikarya</taxon>
        <taxon>Ascomycota</taxon>
        <taxon>Pezizomycotina</taxon>
        <taxon>Dothideomycetes</taxon>
        <taxon>Pleosporomycetidae</taxon>
        <taxon>Pleosporales</taxon>
        <taxon>Pleosporineae</taxon>
        <taxon>Pleosporaceae</taxon>
        <taxon>Stemphylium</taxon>
    </lineage>
</organism>
<feature type="compositionally biased region" description="Basic and acidic residues" evidence="1">
    <location>
        <begin position="1"/>
        <end position="20"/>
    </location>
</feature>
<dbReference type="AlphaFoldDB" id="A0A364NCE9"/>
<proteinExistence type="predicted"/>
<evidence type="ECO:0000256" key="1">
    <source>
        <dbReference type="SAM" id="MobiDB-lite"/>
    </source>
</evidence>
<reference evidence="3" key="1">
    <citation type="submission" date="2018-05" db="EMBL/GenBank/DDBJ databases">
        <title>Draft genome sequence of Stemphylium lycopersici strain CIDEFI 213.</title>
        <authorList>
            <person name="Medina R."/>
            <person name="Franco M.E.E."/>
            <person name="Lucentini C.G."/>
            <person name="Saparrat M.C.N."/>
            <person name="Balatti P.A."/>
        </authorList>
    </citation>
    <scope>NUCLEOTIDE SEQUENCE [LARGE SCALE GENOMIC DNA]</scope>
    <source>
        <strain evidence="3">CIDEFI 213</strain>
    </source>
</reference>
<keyword evidence="3" id="KW-1185">Reference proteome</keyword>
<comment type="caution">
    <text evidence="2">The sequence shown here is derived from an EMBL/GenBank/DDBJ whole genome shotgun (WGS) entry which is preliminary data.</text>
</comment>
<gene>
    <name evidence="2" type="ORF">DDE83_001964</name>
</gene>
<dbReference type="Proteomes" id="UP000249619">
    <property type="component" value="Unassembled WGS sequence"/>
</dbReference>
<evidence type="ECO:0000313" key="2">
    <source>
        <dbReference type="EMBL" id="RAR14741.1"/>
    </source>
</evidence>
<name>A0A364NCE9_STELY</name>
<dbReference type="EMBL" id="QGDH01000019">
    <property type="protein sequence ID" value="RAR14741.1"/>
    <property type="molecule type" value="Genomic_DNA"/>
</dbReference>
<feature type="region of interest" description="Disordered" evidence="1">
    <location>
        <begin position="1"/>
        <end position="31"/>
    </location>
</feature>
<feature type="region of interest" description="Disordered" evidence="1">
    <location>
        <begin position="57"/>
        <end position="84"/>
    </location>
</feature>